<dbReference type="PANTHER" id="PTHR24148">
    <property type="entry name" value="ANKYRIN REPEAT DOMAIN-CONTAINING PROTEIN 39 HOMOLOG-RELATED"/>
    <property type="match status" value="1"/>
</dbReference>
<dbReference type="AlphaFoldDB" id="A0A8J2N9S4"/>
<dbReference type="OrthoDB" id="3801074at2759"/>
<evidence type="ECO:0008006" key="3">
    <source>
        <dbReference type="Google" id="ProtNLM"/>
    </source>
</evidence>
<accession>A0A8J2N9S4</accession>
<organism evidence="1 2">
    <name type="scientific">Alternaria atra</name>
    <dbReference type="NCBI Taxonomy" id="119953"/>
    <lineage>
        <taxon>Eukaryota</taxon>
        <taxon>Fungi</taxon>
        <taxon>Dikarya</taxon>
        <taxon>Ascomycota</taxon>
        <taxon>Pezizomycotina</taxon>
        <taxon>Dothideomycetes</taxon>
        <taxon>Pleosporomycetidae</taxon>
        <taxon>Pleosporales</taxon>
        <taxon>Pleosporineae</taxon>
        <taxon>Pleosporaceae</taxon>
        <taxon>Alternaria</taxon>
        <taxon>Alternaria sect. Ulocladioides</taxon>
    </lineage>
</organism>
<sequence length="429" mass="48539">MGRFLHEEFSEEEFSDDEFSDEDFKLPTYLNLKQTNGEISPLLVQIYKIYGQEMSLLSTPKDPGSKTAPCLELREAKRHERLAVLQQTLEAEFFNNEYWSRAWITQEIFVAKHAVVMLEKEELSIAACINVLWGCDKAAVHDNKIVNKFASYLGFDNSGLPSIQLGGTSKSFLSLLRQFSDKDCAIPRDRLYSLLSLYSDGGKVAVDYAQPDDELLCHVAKCLYEPVGLCSIINLARSLMPQSESLGIGFIDIDLPHLVLEWEPADAFICQHTMSRAQSQYTFRKLLDVKFSKTSCIFLPKVLEMLHGRATLIESWPTAEEEPDFTCYGERMMAVSISESGAQFDDIMSRSGKNVGPSTLRMYAHDFGIWMANKEDNIWTVRIRLSLLWKMFGTANAKELCNSLHRFSYGGICTHVRLGCGPLNLGLRV</sequence>
<dbReference type="GeneID" id="67021655"/>
<gene>
    <name evidence="1" type="ORF">ALTATR162_LOCUS9434</name>
</gene>
<proteinExistence type="predicted"/>
<comment type="caution">
    <text evidence="1">The sequence shown here is derived from an EMBL/GenBank/DDBJ whole genome shotgun (WGS) entry which is preliminary data.</text>
</comment>
<evidence type="ECO:0000313" key="2">
    <source>
        <dbReference type="Proteomes" id="UP000676310"/>
    </source>
</evidence>
<protein>
    <recommendedName>
        <fullName evidence="3">Heterokaryon incompatibility domain-containing protein</fullName>
    </recommendedName>
</protein>
<dbReference type="EMBL" id="CAJRGZ010000025">
    <property type="protein sequence ID" value="CAG5180808.1"/>
    <property type="molecule type" value="Genomic_DNA"/>
</dbReference>
<reference evidence="1" key="1">
    <citation type="submission" date="2021-05" db="EMBL/GenBank/DDBJ databases">
        <authorList>
            <person name="Stam R."/>
        </authorList>
    </citation>
    <scope>NUCLEOTIDE SEQUENCE</scope>
    <source>
        <strain evidence="1">CS162</strain>
    </source>
</reference>
<dbReference type="RefSeq" id="XP_043173003.1">
    <property type="nucleotide sequence ID" value="XM_043317068.1"/>
</dbReference>
<dbReference type="PANTHER" id="PTHR24148:SF73">
    <property type="entry name" value="HET DOMAIN PROTEIN (AFU_ORTHOLOGUE AFUA_8G01020)"/>
    <property type="match status" value="1"/>
</dbReference>
<evidence type="ECO:0000313" key="1">
    <source>
        <dbReference type="EMBL" id="CAG5180808.1"/>
    </source>
</evidence>
<name>A0A8J2N9S4_9PLEO</name>
<dbReference type="Proteomes" id="UP000676310">
    <property type="component" value="Unassembled WGS sequence"/>
</dbReference>
<dbReference type="InterPro" id="IPR052895">
    <property type="entry name" value="HetReg/Transcr_Mod"/>
</dbReference>
<keyword evidence="2" id="KW-1185">Reference proteome</keyword>